<comment type="caution">
    <text evidence="2">The sequence shown here is derived from an EMBL/GenBank/DDBJ whole genome shotgun (WGS) entry which is preliminary data.</text>
</comment>
<name>A0A5B7H4T9_PORTR</name>
<evidence type="ECO:0000313" key="3">
    <source>
        <dbReference type="Proteomes" id="UP000324222"/>
    </source>
</evidence>
<accession>A0A5B7H4T9</accession>
<evidence type="ECO:0000256" key="1">
    <source>
        <dbReference type="SAM" id="MobiDB-lite"/>
    </source>
</evidence>
<evidence type="ECO:0000313" key="2">
    <source>
        <dbReference type="EMBL" id="MPC64565.1"/>
    </source>
</evidence>
<feature type="region of interest" description="Disordered" evidence="1">
    <location>
        <begin position="1"/>
        <end position="26"/>
    </location>
</feature>
<organism evidence="2 3">
    <name type="scientific">Portunus trituberculatus</name>
    <name type="common">Swimming crab</name>
    <name type="synonym">Neptunus trituberculatus</name>
    <dbReference type="NCBI Taxonomy" id="210409"/>
    <lineage>
        <taxon>Eukaryota</taxon>
        <taxon>Metazoa</taxon>
        <taxon>Ecdysozoa</taxon>
        <taxon>Arthropoda</taxon>
        <taxon>Crustacea</taxon>
        <taxon>Multicrustacea</taxon>
        <taxon>Malacostraca</taxon>
        <taxon>Eumalacostraca</taxon>
        <taxon>Eucarida</taxon>
        <taxon>Decapoda</taxon>
        <taxon>Pleocyemata</taxon>
        <taxon>Brachyura</taxon>
        <taxon>Eubrachyura</taxon>
        <taxon>Portunoidea</taxon>
        <taxon>Portunidae</taxon>
        <taxon>Portuninae</taxon>
        <taxon>Portunus</taxon>
    </lineage>
</organism>
<keyword evidence="3" id="KW-1185">Reference proteome</keyword>
<dbReference type="AlphaFoldDB" id="A0A5B7H4T9"/>
<gene>
    <name evidence="2" type="ORF">E2C01_058683</name>
</gene>
<sequence length="162" mass="16656">MKVVMEQKQKSRGAGGANPSAAASGPGGVCGNQDLLTNLLVYQYLSGNIPGGASGAPPQLAALLASQGVTPATRTVTSVSKTLTTVNVDVPATTHFSTSTTSYVTTITSVDVKTIPVIFRGSRITTTITESSEEVRLSPRPGVPGKTTTKTQTRTVSPKHVS</sequence>
<dbReference type="Proteomes" id="UP000324222">
    <property type="component" value="Unassembled WGS sequence"/>
</dbReference>
<protein>
    <submittedName>
        <fullName evidence="2">Uncharacterized protein</fullName>
    </submittedName>
</protein>
<reference evidence="2 3" key="1">
    <citation type="submission" date="2019-05" db="EMBL/GenBank/DDBJ databases">
        <title>Another draft genome of Portunus trituberculatus and its Hox gene families provides insights of decapod evolution.</title>
        <authorList>
            <person name="Jeong J.-H."/>
            <person name="Song I."/>
            <person name="Kim S."/>
            <person name="Choi T."/>
            <person name="Kim D."/>
            <person name="Ryu S."/>
            <person name="Kim W."/>
        </authorList>
    </citation>
    <scope>NUCLEOTIDE SEQUENCE [LARGE SCALE GENOMIC DNA]</scope>
    <source>
        <tissue evidence="2">Muscle</tissue>
    </source>
</reference>
<dbReference type="EMBL" id="VSRR010022257">
    <property type="protein sequence ID" value="MPC64565.1"/>
    <property type="molecule type" value="Genomic_DNA"/>
</dbReference>
<feature type="compositionally biased region" description="Low complexity" evidence="1">
    <location>
        <begin position="143"/>
        <end position="156"/>
    </location>
</feature>
<feature type="region of interest" description="Disordered" evidence="1">
    <location>
        <begin position="130"/>
        <end position="162"/>
    </location>
</feature>
<proteinExistence type="predicted"/>